<evidence type="ECO:0008006" key="5">
    <source>
        <dbReference type="Google" id="ProtNLM"/>
    </source>
</evidence>
<evidence type="ECO:0000256" key="2">
    <source>
        <dbReference type="SAM" id="SignalP"/>
    </source>
</evidence>
<evidence type="ECO:0000313" key="4">
    <source>
        <dbReference type="Proteomes" id="UP001302652"/>
    </source>
</evidence>
<dbReference type="RefSeq" id="WP_317018834.1">
    <property type="nucleotide sequence ID" value="NZ_CP136512.1"/>
</dbReference>
<accession>A0ABZ0EH71</accession>
<sequence>MNTTKLAIVALAAALSHGVLADTTPKYGVTREPGKVSVTGTVKTKSTIVGIEPDTRTVWLKDSKGKIVQVTVGEEARNFSQLKLGDTVAAEYTQALTLSLKKTTGPATVSESQTLNRAPEGAKPGGTAARAITVMANVVALNPQTNVVTLKGPQGNSVDIVVEDPEQFKRIKKGDQVEVVYNEAVAISVEPQEISK</sequence>
<dbReference type="EMBL" id="CP136512">
    <property type="protein sequence ID" value="WOD16275.1"/>
    <property type="molecule type" value="Genomic_DNA"/>
</dbReference>
<feature type="signal peptide" evidence="2">
    <location>
        <begin position="1"/>
        <end position="21"/>
    </location>
</feature>
<name>A0ABZ0EH71_9BURK</name>
<dbReference type="Proteomes" id="UP001302652">
    <property type="component" value="Chromosome 2"/>
</dbReference>
<gene>
    <name evidence="3" type="ORF">RW095_10115</name>
</gene>
<evidence type="ECO:0000256" key="1">
    <source>
        <dbReference type="SAM" id="MobiDB-lite"/>
    </source>
</evidence>
<proteinExistence type="predicted"/>
<organism evidence="3 4">
    <name type="scientific">Paraburkholderia kirstenboschensis</name>
    <dbReference type="NCBI Taxonomy" id="1245436"/>
    <lineage>
        <taxon>Bacteria</taxon>
        <taxon>Pseudomonadati</taxon>
        <taxon>Pseudomonadota</taxon>
        <taxon>Betaproteobacteria</taxon>
        <taxon>Burkholderiales</taxon>
        <taxon>Burkholderiaceae</taxon>
        <taxon>Paraburkholderia</taxon>
    </lineage>
</organism>
<protein>
    <recommendedName>
        <fullName evidence="5">DUF5666 domain-containing protein</fullName>
    </recommendedName>
</protein>
<keyword evidence="4" id="KW-1185">Reference proteome</keyword>
<feature type="compositionally biased region" description="Polar residues" evidence="1">
    <location>
        <begin position="106"/>
        <end position="116"/>
    </location>
</feature>
<keyword evidence="2" id="KW-0732">Signal</keyword>
<feature type="chain" id="PRO_5045191030" description="DUF5666 domain-containing protein" evidence="2">
    <location>
        <begin position="22"/>
        <end position="196"/>
    </location>
</feature>
<feature type="region of interest" description="Disordered" evidence="1">
    <location>
        <begin position="106"/>
        <end position="125"/>
    </location>
</feature>
<evidence type="ECO:0000313" key="3">
    <source>
        <dbReference type="EMBL" id="WOD16275.1"/>
    </source>
</evidence>
<reference evidence="3 4" key="1">
    <citation type="submission" date="2023-10" db="EMBL/GenBank/DDBJ databases">
        <title>Surface-active antibiotics is a multifunctional adaptation for post-fire microbes.</title>
        <authorList>
            <person name="Liu M.D."/>
            <person name="Du Y."/>
            <person name="Koupaei S.K."/>
            <person name="Kim N.R."/>
            <person name="Zhang W."/>
            <person name="Traxler M.F."/>
        </authorList>
    </citation>
    <scope>NUCLEOTIDE SEQUENCE [LARGE SCALE GENOMIC DNA]</scope>
    <source>
        <strain evidence="3 4">F3</strain>
    </source>
</reference>